<dbReference type="GO" id="GO:0005829">
    <property type="term" value="C:cytosol"/>
    <property type="evidence" value="ECO:0007669"/>
    <property type="project" value="TreeGrafter"/>
</dbReference>
<feature type="compositionally biased region" description="Polar residues" evidence="12">
    <location>
        <begin position="22"/>
        <end position="34"/>
    </location>
</feature>
<comment type="similarity">
    <text evidence="4">Belongs to the triosephosphate isomerase family.</text>
</comment>
<evidence type="ECO:0000256" key="3">
    <source>
        <dbReference type="ARBA" id="ARBA00004742"/>
    </source>
</evidence>
<comment type="caution">
    <text evidence="13">The sequence shown here is derived from an EMBL/GenBank/DDBJ whole genome shotgun (WGS) entry which is preliminary data.</text>
</comment>
<comment type="subunit">
    <text evidence="5">Homodimer.</text>
</comment>
<evidence type="ECO:0000256" key="8">
    <source>
        <dbReference type="ARBA" id="ARBA00022490"/>
    </source>
</evidence>
<evidence type="ECO:0000256" key="9">
    <source>
        <dbReference type="ARBA" id="ARBA00023152"/>
    </source>
</evidence>
<dbReference type="SUPFAM" id="SSF51351">
    <property type="entry name" value="Triosephosphate isomerase (TIM)"/>
    <property type="match status" value="1"/>
</dbReference>
<dbReference type="GO" id="GO:0004807">
    <property type="term" value="F:triose-phosphate isomerase activity"/>
    <property type="evidence" value="ECO:0007669"/>
    <property type="project" value="UniProtKB-EC"/>
</dbReference>
<sequence>MGLESLEGPDTGRGEAVGKVNDGTNFASAKQQKSWPVDDDWRTPKIRRLTTQSSTYVSPPYGFILVAKNLLRPDFHVTAQNCWVKKGGAFIDEVSAEMLVNLEVPWVIPGHSERRLILDESNEFVADKVAYALSQ</sequence>
<organism evidence="13 14">
    <name type="scientific">Malus domestica</name>
    <name type="common">Apple</name>
    <name type="synonym">Pyrus malus</name>
    <dbReference type="NCBI Taxonomy" id="3750"/>
    <lineage>
        <taxon>Eukaryota</taxon>
        <taxon>Viridiplantae</taxon>
        <taxon>Streptophyta</taxon>
        <taxon>Embryophyta</taxon>
        <taxon>Tracheophyta</taxon>
        <taxon>Spermatophyta</taxon>
        <taxon>Magnoliopsida</taxon>
        <taxon>eudicotyledons</taxon>
        <taxon>Gunneridae</taxon>
        <taxon>Pentapetalae</taxon>
        <taxon>rosids</taxon>
        <taxon>fabids</taxon>
        <taxon>Rosales</taxon>
        <taxon>Rosaceae</taxon>
        <taxon>Amygdaloideae</taxon>
        <taxon>Maleae</taxon>
        <taxon>Malus</taxon>
    </lineage>
</organism>
<proteinExistence type="inferred from homology"/>
<feature type="region of interest" description="Disordered" evidence="12">
    <location>
        <begin position="1"/>
        <end position="38"/>
    </location>
</feature>
<evidence type="ECO:0000256" key="2">
    <source>
        <dbReference type="ARBA" id="ARBA00004680"/>
    </source>
</evidence>
<reference evidence="13 14" key="1">
    <citation type="submission" date="2018-10" db="EMBL/GenBank/DDBJ databases">
        <title>A high-quality apple genome assembly.</title>
        <authorList>
            <person name="Hu J."/>
        </authorList>
    </citation>
    <scope>NUCLEOTIDE SEQUENCE [LARGE SCALE GENOMIC DNA]</scope>
    <source>
        <strain evidence="14">cv. HFTH1</strain>
        <tissue evidence="13">Young leaf</tissue>
    </source>
</reference>
<dbReference type="AlphaFoldDB" id="A0A498I9K3"/>
<dbReference type="GO" id="GO:0046166">
    <property type="term" value="P:glyceraldehyde-3-phosphate biosynthetic process"/>
    <property type="evidence" value="ECO:0007669"/>
    <property type="project" value="TreeGrafter"/>
</dbReference>
<dbReference type="InterPro" id="IPR000652">
    <property type="entry name" value="Triosephosphate_isomerase"/>
</dbReference>
<protein>
    <recommendedName>
        <fullName evidence="11">Triosephosphate isomerase, cytosolic</fullName>
        <ecNumber evidence="6">5.3.1.1</ecNumber>
    </recommendedName>
</protein>
<dbReference type="GO" id="GO:0006096">
    <property type="term" value="P:glycolytic process"/>
    <property type="evidence" value="ECO:0007669"/>
    <property type="project" value="UniProtKB-KW"/>
</dbReference>
<evidence type="ECO:0000256" key="4">
    <source>
        <dbReference type="ARBA" id="ARBA00007422"/>
    </source>
</evidence>
<comment type="pathway">
    <text evidence="2">Carbohydrate degradation; glycolysis; D-glyceraldehyde 3-phosphate from glycerone phosphate: step 1/1.</text>
</comment>
<gene>
    <name evidence="13" type="ORF">DVH24_001739</name>
</gene>
<dbReference type="InterPro" id="IPR013785">
    <property type="entry name" value="Aldolase_TIM"/>
</dbReference>
<keyword evidence="8" id="KW-0963">Cytoplasm</keyword>
<dbReference type="GO" id="GO:0019563">
    <property type="term" value="P:glycerol catabolic process"/>
    <property type="evidence" value="ECO:0007669"/>
    <property type="project" value="TreeGrafter"/>
</dbReference>
<dbReference type="Proteomes" id="UP000290289">
    <property type="component" value="Chromosome 13"/>
</dbReference>
<evidence type="ECO:0000256" key="6">
    <source>
        <dbReference type="ARBA" id="ARBA00011940"/>
    </source>
</evidence>
<keyword evidence="7" id="KW-0312">Gluconeogenesis</keyword>
<dbReference type="EMBL" id="RDQH01000339">
    <property type="protein sequence ID" value="RXH78221.1"/>
    <property type="molecule type" value="Genomic_DNA"/>
</dbReference>
<evidence type="ECO:0000313" key="14">
    <source>
        <dbReference type="Proteomes" id="UP000290289"/>
    </source>
</evidence>
<name>A0A498I9K3_MALDO</name>
<keyword evidence="9" id="KW-0324">Glycolysis</keyword>
<dbReference type="PANTHER" id="PTHR21139">
    <property type="entry name" value="TRIOSEPHOSPHATE ISOMERASE"/>
    <property type="match status" value="1"/>
</dbReference>
<comment type="catalytic activity">
    <reaction evidence="1">
        <text>D-glyceraldehyde 3-phosphate = dihydroxyacetone phosphate</text>
        <dbReference type="Rhea" id="RHEA:18585"/>
        <dbReference type="ChEBI" id="CHEBI:57642"/>
        <dbReference type="ChEBI" id="CHEBI:59776"/>
        <dbReference type="EC" id="5.3.1.1"/>
    </reaction>
</comment>
<evidence type="ECO:0000256" key="7">
    <source>
        <dbReference type="ARBA" id="ARBA00022432"/>
    </source>
</evidence>
<evidence type="ECO:0000256" key="12">
    <source>
        <dbReference type="SAM" id="MobiDB-lite"/>
    </source>
</evidence>
<keyword evidence="10" id="KW-0413">Isomerase</keyword>
<dbReference type="InterPro" id="IPR035990">
    <property type="entry name" value="TIM_sf"/>
</dbReference>
<accession>A0A498I9K3</accession>
<dbReference type="PROSITE" id="PS51440">
    <property type="entry name" value="TIM_2"/>
    <property type="match status" value="1"/>
</dbReference>
<comment type="pathway">
    <text evidence="3">Carbohydrate biosynthesis; gluconeogenesis.</text>
</comment>
<evidence type="ECO:0000256" key="11">
    <source>
        <dbReference type="ARBA" id="ARBA00039870"/>
    </source>
</evidence>
<evidence type="ECO:0000256" key="1">
    <source>
        <dbReference type="ARBA" id="ARBA00000474"/>
    </source>
</evidence>
<dbReference type="Gene3D" id="3.20.20.70">
    <property type="entry name" value="Aldolase class I"/>
    <property type="match status" value="1"/>
</dbReference>
<evidence type="ECO:0000313" key="13">
    <source>
        <dbReference type="EMBL" id="RXH78221.1"/>
    </source>
</evidence>
<dbReference type="STRING" id="3750.A0A498I9K3"/>
<keyword evidence="14" id="KW-1185">Reference proteome</keyword>
<dbReference type="GO" id="GO:0006094">
    <property type="term" value="P:gluconeogenesis"/>
    <property type="evidence" value="ECO:0007669"/>
    <property type="project" value="UniProtKB-KW"/>
</dbReference>
<dbReference type="EC" id="5.3.1.1" evidence="6"/>
<dbReference type="Pfam" id="PF00121">
    <property type="entry name" value="TIM"/>
    <property type="match status" value="1"/>
</dbReference>
<dbReference type="PANTHER" id="PTHR21139:SF34">
    <property type="entry name" value="TRIOSEPHOSPHATE ISOMERASE, CYTOSOLIC"/>
    <property type="match status" value="1"/>
</dbReference>
<evidence type="ECO:0000256" key="5">
    <source>
        <dbReference type="ARBA" id="ARBA00011738"/>
    </source>
</evidence>
<evidence type="ECO:0000256" key="10">
    <source>
        <dbReference type="ARBA" id="ARBA00023235"/>
    </source>
</evidence>